<name>A0ACB9VZH1_CHAAC</name>
<dbReference type="Proteomes" id="UP001057452">
    <property type="component" value="Chromosome 21"/>
</dbReference>
<reference evidence="1" key="1">
    <citation type="submission" date="2022-05" db="EMBL/GenBank/DDBJ databases">
        <title>Chromosome-level genome of Chaenocephalus aceratus.</title>
        <authorList>
            <person name="Park H."/>
        </authorList>
    </citation>
    <scope>NUCLEOTIDE SEQUENCE</scope>
    <source>
        <strain evidence="1">KU_202001</strain>
    </source>
</reference>
<organism evidence="1 2">
    <name type="scientific">Chaenocephalus aceratus</name>
    <name type="common">Blackfin icefish</name>
    <name type="synonym">Chaenichthys aceratus</name>
    <dbReference type="NCBI Taxonomy" id="36190"/>
    <lineage>
        <taxon>Eukaryota</taxon>
        <taxon>Metazoa</taxon>
        <taxon>Chordata</taxon>
        <taxon>Craniata</taxon>
        <taxon>Vertebrata</taxon>
        <taxon>Euteleostomi</taxon>
        <taxon>Actinopterygii</taxon>
        <taxon>Neopterygii</taxon>
        <taxon>Teleostei</taxon>
        <taxon>Neoteleostei</taxon>
        <taxon>Acanthomorphata</taxon>
        <taxon>Eupercaria</taxon>
        <taxon>Perciformes</taxon>
        <taxon>Notothenioidei</taxon>
        <taxon>Channichthyidae</taxon>
        <taxon>Chaenocephalus</taxon>
    </lineage>
</organism>
<gene>
    <name evidence="1" type="ORF">KUCAC02_010315</name>
</gene>
<feature type="non-terminal residue" evidence="1">
    <location>
        <position position="50"/>
    </location>
</feature>
<proteinExistence type="predicted"/>
<evidence type="ECO:0000313" key="2">
    <source>
        <dbReference type="Proteomes" id="UP001057452"/>
    </source>
</evidence>
<dbReference type="EMBL" id="CM043805">
    <property type="protein sequence ID" value="KAI4805716.1"/>
    <property type="molecule type" value="Genomic_DNA"/>
</dbReference>
<accession>A0ACB9VZH1</accession>
<protein>
    <submittedName>
        <fullName evidence="1">Uncharacterized protein</fullName>
    </submittedName>
</protein>
<evidence type="ECO:0000313" key="1">
    <source>
        <dbReference type="EMBL" id="KAI4805716.1"/>
    </source>
</evidence>
<keyword evidence="2" id="KW-1185">Reference proteome</keyword>
<comment type="caution">
    <text evidence="1">The sequence shown here is derived from an EMBL/GenBank/DDBJ whole genome shotgun (WGS) entry which is preliminary data.</text>
</comment>
<sequence>MKLATVAFYGFALGLLAVGLRELLTGFEENRCSMTYMFEYPEYRVSSQPI</sequence>